<evidence type="ECO:0000313" key="2">
    <source>
        <dbReference type="EMBL" id="CAB4175430.1"/>
    </source>
</evidence>
<organism evidence="2">
    <name type="scientific">uncultured Caudovirales phage</name>
    <dbReference type="NCBI Taxonomy" id="2100421"/>
    <lineage>
        <taxon>Viruses</taxon>
        <taxon>Duplodnaviria</taxon>
        <taxon>Heunggongvirae</taxon>
        <taxon>Uroviricota</taxon>
        <taxon>Caudoviricetes</taxon>
        <taxon>Peduoviridae</taxon>
        <taxon>Maltschvirus</taxon>
        <taxon>Maltschvirus maltsch</taxon>
    </lineage>
</organism>
<reference evidence="2" key="1">
    <citation type="submission" date="2020-05" db="EMBL/GenBank/DDBJ databases">
        <authorList>
            <person name="Chiriac C."/>
            <person name="Salcher M."/>
            <person name="Ghai R."/>
            <person name="Kavagutti S V."/>
        </authorList>
    </citation>
    <scope>NUCLEOTIDE SEQUENCE</scope>
</reference>
<sequence length="254" mass="28554">MYFTNTAGTISPTANIAVNRNRLKQYGEIFYLKSGTHFEIELFNPKTTKVLAKIYLDGVSISSAGIVIKPGQRVFLERWIDEPKKFLFECYEVDKQFRLVAEAIKHNGRVRVEFYDQLIPSPSNLTVFPINSTWTYDPTSQPVYGGTTQNQVYFSSSLGVSNDIIGQNSSIISSSLNLTSLETGRAEKGEASDQAFASDNSSYNSWTCNTVHLQILPESQKPVEVKEIRNYCTNCGTRHKKSSWKFCPNCGTKI</sequence>
<name>A0A6J5PU19_9CAUD</name>
<protein>
    <submittedName>
        <fullName evidence="2">Zinc-ribbon domain containing protein</fullName>
    </submittedName>
</protein>
<gene>
    <name evidence="2" type="ORF">UFOVP972_186</name>
</gene>
<feature type="domain" description="Zinc-ribbon" evidence="1">
    <location>
        <begin position="231"/>
        <end position="254"/>
    </location>
</feature>
<dbReference type="InterPro" id="IPR026870">
    <property type="entry name" value="Zinc_ribbon_dom"/>
</dbReference>
<evidence type="ECO:0000259" key="1">
    <source>
        <dbReference type="Pfam" id="PF13240"/>
    </source>
</evidence>
<dbReference type="EMBL" id="LR796923">
    <property type="protein sequence ID" value="CAB4175430.1"/>
    <property type="molecule type" value="Genomic_DNA"/>
</dbReference>
<proteinExistence type="predicted"/>
<dbReference type="Pfam" id="PF13240">
    <property type="entry name" value="Zn_Ribbon_1"/>
    <property type="match status" value="1"/>
</dbReference>
<accession>A0A6J5PU19</accession>